<dbReference type="InterPro" id="IPR001791">
    <property type="entry name" value="Laminin_G"/>
</dbReference>
<feature type="domain" description="Laminin G" evidence="1">
    <location>
        <begin position="3"/>
        <end position="27"/>
    </location>
</feature>
<evidence type="ECO:0000313" key="2">
    <source>
        <dbReference type="EMBL" id="CAF91383.1"/>
    </source>
</evidence>
<dbReference type="SUPFAM" id="SSF49899">
    <property type="entry name" value="Concanavalin A-like lectins/glucanases"/>
    <property type="match status" value="1"/>
</dbReference>
<gene>
    <name evidence="2" type="ORF">GSTENG00006109001</name>
</gene>
<comment type="caution">
    <text evidence="2">The sequence shown here is derived from an EMBL/GenBank/DDBJ whole genome shotgun (WGS) entry which is preliminary data.</text>
</comment>
<dbReference type="KEGG" id="tng:GSTEN00006109G001"/>
<dbReference type="Gene3D" id="2.60.120.200">
    <property type="match status" value="1"/>
</dbReference>
<dbReference type="EMBL" id="CAAE01008589">
    <property type="protein sequence ID" value="CAF91383.1"/>
    <property type="molecule type" value="Genomic_DNA"/>
</dbReference>
<protein>
    <submittedName>
        <fullName evidence="2">(spotted green pufferfish) hypothetical protein</fullName>
    </submittedName>
</protein>
<accession>Q4T6U9</accession>
<dbReference type="InterPro" id="IPR013320">
    <property type="entry name" value="ConA-like_dom_sf"/>
</dbReference>
<name>Q4T6U9_TETNG</name>
<dbReference type="Pfam" id="PF02210">
    <property type="entry name" value="Laminin_G_2"/>
    <property type="match status" value="1"/>
</dbReference>
<evidence type="ECO:0000259" key="1">
    <source>
        <dbReference type="Pfam" id="PF02210"/>
    </source>
</evidence>
<reference evidence="2" key="1">
    <citation type="journal article" date="2004" name="Nature">
        <title>Genome duplication in the teleost fish Tetraodon nigroviridis reveals the early vertebrate proto-karyotype.</title>
        <authorList>
            <person name="Jaillon O."/>
            <person name="Aury J.-M."/>
            <person name="Brunet F."/>
            <person name="Petit J.-L."/>
            <person name="Stange-Thomann N."/>
            <person name="Mauceli E."/>
            <person name="Bouneau L."/>
            <person name="Fischer C."/>
            <person name="Ozouf-Costaz C."/>
            <person name="Bernot A."/>
            <person name="Nicaud S."/>
            <person name="Jaffe D."/>
            <person name="Fisher S."/>
            <person name="Lutfalla G."/>
            <person name="Dossat C."/>
            <person name="Segurens B."/>
            <person name="Dasilva C."/>
            <person name="Salanoubat M."/>
            <person name="Levy M."/>
            <person name="Boudet N."/>
            <person name="Castellano S."/>
            <person name="Anthouard V."/>
            <person name="Jubin C."/>
            <person name="Castelli V."/>
            <person name="Katinka M."/>
            <person name="Vacherie B."/>
            <person name="Biemont C."/>
            <person name="Skalli Z."/>
            <person name="Cattolico L."/>
            <person name="Poulain J."/>
            <person name="De Berardinis V."/>
            <person name="Cruaud C."/>
            <person name="Duprat S."/>
            <person name="Brottier P."/>
            <person name="Coutanceau J.-P."/>
            <person name="Gouzy J."/>
            <person name="Parra G."/>
            <person name="Lardier G."/>
            <person name="Chapple C."/>
            <person name="McKernan K.J."/>
            <person name="McEwan P."/>
            <person name="Bosak S."/>
            <person name="Kellis M."/>
            <person name="Volff J.-N."/>
            <person name="Guigo R."/>
            <person name="Zody M.C."/>
            <person name="Mesirov J."/>
            <person name="Lindblad-Toh K."/>
            <person name="Birren B."/>
            <person name="Nusbaum C."/>
            <person name="Kahn D."/>
            <person name="Robinson-Rechavi M."/>
            <person name="Laudet V."/>
            <person name="Schachter V."/>
            <person name="Quetier F."/>
            <person name="Saurin W."/>
            <person name="Scarpelli C."/>
            <person name="Wincker P."/>
            <person name="Lander E.S."/>
            <person name="Weissenbach J."/>
            <person name="Roest Crollius H."/>
        </authorList>
    </citation>
    <scope>NUCLEOTIDE SEQUENCE [LARGE SCALE GENOMIC DNA]</scope>
</reference>
<proteinExistence type="predicted"/>
<dbReference type="AlphaFoldDB" id="Q4T6U9"/>
<sequence length="29" mass="3171">FGLSDGNWHHVAVSVSAKHLALHVDCTRL</sequence>
<feature type="non-terminal residue" evidence="2">
    <location>
        <position position="1"/>
    </location>
</feature>
<feature type="non-terminal residue" evidence="2">
    <location>
        <position position="29"/>
    </location>
</feature>
<reference evidence="2" key="2">
    <citation type="submission" date="2004-02" db="EMBL/GenBank/DDBJ databases">
        <authorList>
            <consortium name="Genoscope"/>
            <consortium name="Whitehead Institute Centre for Genome Research"/>
        </authorList>
    </citation>
    <scope>NUCLEOTIDE SEQUENCE</scope>
</reference>
<organism evidence="2">
    <name type="scientific">Tetraodon nigroviridis</name>
    <name type="common">Spotted green pufferfish</name>
    <name type="synonym">Chelonodon nigroviridis</name>
    <dbReference type="NCBI Taxonomy" id="99883"/>
    <lineage>
        <taxon>Eukaryota</taxon>
        <taxon>Metazoa</taxon>
        <taxon>Chordata</taxon>
        <taxon>Craniata</taxon>
        <taxon>Vertebrata</taxon>
        <taxon>Euteleostomi</taxon>
        <taxon>Actinopterygii</taxon>
        <taxon>Neopterygii</taxon>
        <taxon>Teleostei</taxon>
        <taxon>Neoteleostei</taxon>
        <taxon>Acanthomorphata</taxon>
        <taxon>Eupercaria</taxon>
        <taxon>Tetraodontiformes</taxon>
        <taxon>Tetradontoidea</taxon>
        <taxon>Tetraodontidae</taxon>
        <taxon>Tetraodon</taxon>
    </lineage>
</organism>